<dbReference type="GeneID" id="18813092"/>
<dbReference type="RefSeq" id="XP_007313434.1">
    <property type="nucleotide sequence ID" value="XM_007313372.1"/>
</dbReference>
<feature type="chain" id="PRO_5003381473" evidence="1">
    <location>
        <begin position="23"/>
        <end position="560"/>
    </location>
</feature>
<dbReference type="Proteomes" id="UP000008064">
    <property type="component" value="Unassembled WGS sequence"/>
</dbReference>
<dbReference type="EMBL" id="GL945429">
    <property type="protein sequence ID" value="EGO29192.1"/>
    <property type="molecule type" value="Genomic_DNA"/>
</dbReference>
<feature type="signal peptide" evidence="1">
    <location>
        <begin position="1"/>
        <end position="22"/>
    </location>
</feature>
<name>F8NHM2_SERL9</name>
<evidence type="ECO:0000256" key="1">
    <source>
        <dbReference type="SAM" id="SignalP"/>
    </source>
</evidence>
<sequence length="560" mass="62973">MHKLNLLPLFFFLAAGTAKTSSQLIDSSTPEVADCRARPWVRAPDLTPGHVLQGDVKVRLDGLCPDVEKLVLGLRFKERAFLRVLQPGMQRPRPVSECPFSGPLRGVLCPDIGVVNDTELEIWEDRLLNDTVWTIYEEERIAFEVKHVLKQPQYSDAGQISELIQEFGLLIPNTNYPPGLDYINSFSVGGDGNDVVDVQSIYEYFTEVHFGNGTVQEIQAGFTSFIPAYPSVDGASEVVNTTAKKSKSPLYGDQNGNDPMRSNFTVEVTLPPKRTFVQGFDQDVNIVVHRTGLANRAEVELFIDIQDLRVQTLESELFEMYGKAGNESGVNLRYHLRAEFDRDLFGAWNTDHILSQRSKVKFPTPSEDEIANSVVISTSSEPISLPLHVDDQAIPDFATYYQRLKSQLLLVLNLREEVLEEIDPDEDDWVPRSKGYVMDGKPFLSRHDRFDVDISVVSQPSPYLSDITPVHYLSEDARTPVFVDESAINGLLAESTVQRDSMAPLAQPRMCERKGGTEVSSGYYPEGSFPIYVGWTWSKKLNKDQKKNREAHRNPLLVQS</sequence>
<keyword evidence="1" id="KW-0732">Signal</keyword>
<dbReference type="KEGG" id="sla:SERLADRAFT_412785"/>
<reference evidence="2" key="1">
    <citation type="submission" date="2011-04" db="EMBL/GenBank/DDBJ databases">
        <title>Evolution of plant cell wall degrading machinery underlies the functional diversity of forest fungi.</title>
        <authorList>
            <consortium name="US DOE Joint Genome Institute (JGI-PGF)"/>
            <person name="Eastwood D.C."/>
            <person name="Floudas D."/>
            <person name="Binder M."/>
            <person name="Majcherczyk A."/>
            <person name="Schneider P."/>
            <person name="Aerts A."/>
            <person name="Asiegbu F.O."/>
            <person name="Baker S.E."/>
            <person name="Barry K."/>
            <person name="Bendiksby M."/>
            <person name="Blumentritt M."/>
            <person name="Coutinho P.M."/>
            <person name="Cullen D."/>
            <person name="Cullen D."/>
            <person name="Gathman A."/>
            <person name="Goodell B."/>
            <person name="Henrissat B."/>
            <person name="Ihrmark K."/>
            <person name="Kauserud H."/>
            <person name="Kohler A."/>
            <person name="LaButti K."/>
            <person name="Lapidus A."/>
            <person name="Lavin J.L."/>
            <person name="Lee Y.-H."/>
            <person name="Lindquist E."/>
            <person name="Lilly W."/>
            <person name="Lucas S."/>
            <person name="Morin E."/>
            <person name="Murat C."/>
            <person name="Oguiza J.A."/>
            <person name="Park J."/>
            <person name="Pisabarro A.G."/>
            <person name="Riley R."/>
            <person name="Rosling A."/>
            <person name="Salamov A."/>
            <person name="Schmidt O."/>
            <person name="Schmutz J."/>
            <person name="Skrede I."/>
            <person name="Stenlid J."/>
            <person name="Wiebenga A."/>
            <person name="Xie X."/>
            <person name="Kues U."/>
            <person name="Hibbett D.S."/>
            <person name="Hoffmeister D."/>
            <person name="Hogberg N."/>
            <person name="Martin F."/>
            <person name="Grigoriev I.V."/>
            <person name="Watkinson S.C."/>
        </authorList>
    </citation>
    <scope>NUCLEOTIDE SEQUENCE</scope>
    <source>
        <strain evidence="2">S7.9</strain>
    </source>
</reference>
<dbReference type="HOGENOM" id="CLU_518806_0_0_1"/>
<accession>F8NHM2</accession>
<dbReference type="AlphaFoldDB" id="F8NHM2"/>
<protein>
    <submittedName>
        <fullName evidence="2">Uncharacterized protein</fullName>
    </submittedName>
</protein>
<proteinExistence type="predicted"/>
<dbReference type="OrthoDB" id="2590241at2759"/>
<organism>
    <name type="scientific">Serpula lacrymans var. lacrymans (strain S7.9)</name>
    <name type="common">Dry rot fungus</name>
    <dbReference type="NCBI Taxonomy" id="578457"/>
    <lineage>
        <taxon>Eukaryota</taxon>
        <taxon>Fungi</taxon>
        <taxon>Dikarya</taxon>
        <taxon>Basidiomycota</taxon>
        <taxon>Agaricomycotina</taxon>
        <taxon>Agaricomycetes</taxon>
        <taxon>Agaricomycetidae</taxon>
        <taxon>Boletales</taxon>
        <taxon>Coniophorineae</taxon>
        <taxon>Serpulaceae</taxon>
        <taxon>Serpula</taxon>
    </lineage>
</organism>
<gene>
    <name evidence="2" type="ORF">SERLADRAFT_412785</name>
</gene>
<evidence type="ECO:0000313" key="2">
    <source>
        <dbReference type="EMBL" id="EGO29192.1"/>
    </source>
</evidence>